<comment type="similarity">
    <text evidence="2">Belongs to the binding-protein-dependent transport system permease family. AraH/RbsC subfamily.</text>
</comment>
<evidence type="ECO:0000256" key="3">
    <source>
        <dbReference type="ARBA" id="ARBA00022448"/>
    </source>
</evidence>
<feature type="transmembrane region" description="Helical" evidence="12">
    <location>
        <begin position="147"/>
        <end position="166"/>
    </location>
</feature>
<feature type="transmembrane region" description="Helical" evidence="12">
    <location>
        <begin position="350"/>
        <end position="366"/>
    </location>
</feature>
<keyword evidence="7 12" id="KW-0812">Transmembrane</keyword>
<feature type="transmembrane region" description="Helical" evidence="12">
    <location>
        <begin position="226"/>
        <end position="249"/>
    </location>
</feature>
<evidence type="ECO:0000256" key="2">
    <source>
        <dbReference type="ARBA" id="ARBA00007942"/>
    </source>
</evidence>
<evidence type="ECO:0000256" key="7">
    <source>
        <dbReference type="ARBA" id="ARBA00022692"/>
    </source>
</evidence>
<accession>A0ABV3S8T4</accession>
<evidence type="ECO:0000256" key="12">
    <source>
        <dbReference type="SAM" id="Phobius"/>
    </source>
</evidence>
<protein>
    <recommendedName>
        <fullName evidence="11">Xylose transport system permease protein XylH</fullName>
    </recommendedName>
</protein>
<dbReference type="RefSeq" id="WP_367967009.1">
    <property type="nucleotide sequence ID" value="NZ_JBAKFJ010000001.1"/>
</dbReference>
<organism evidence="13 14">
    <name type="scientific">Spiribacter onubensis</name>
    <dbReference type="NCBI Taxonomy" id="3122420"/>
    <lineage>
        <taxon>Bacteria</taxon>
        <taxon>Pseudomonadati</taxon>
        <taxon>Pseudomonadota</taxon>
        <taxon>Gammaproteobacteria</taxon>
        <taxon>Chromatiales</taxon>
        <taxon>Ectothiorhodospiraceae</taxon>
        <taxon>Spiribacter</taxon>
    </lineage>
</organism>
<evidence type="ECO:0000256" key="6">
    <source>
        <dbReference type="ARBA" id="ARBA00022597"/>
    </source>
</evidence>
<keyword evidence="4" id="KW-1003">Cell membrane</keyword>
<name>A0ABV3S8T4_9GAMM</name>
<gene>
    <name evidence="13" type="ORF">V6X64_06010</name>
</gene>
<evidence type="ECO:0000256" key="11">
    <source>
        <dbReference type="ARBA" id="ARBA00035686"/>
    </source>
</evidence>
<evidence type="ECO:0000256" key="10">
    <source>
        <dbReference type="ARBA" id="ARBA00035611"/>
    </source>
</evidence>
<evidence type="ECO:0000313" key="14">
    <source>
        <dbReference type="Proteomes" id="UP001556653"/>
    </source>
</evidence>
<keyword evidence="5" id="KW-0997">Cell inner membrane</keyword>
<feature type="transmembrane region" description="Helical" evidence="12">
    <location>
        <begin position="121"/>
        <end position="141"/>
    </location>
</feature>
<evidence type="ECO:0000256" key="4">
    <source>
        <dbReference type="ARBA" id="ARBA00022475"/>
    </source>
</evidence>
<keyword evidence="14" id="KW-1185">Reference proteome</keyword>
<feature type="transmembrane region" description="Helical" evidence="12">
    <location>
        <begin position="33"/>
        <end position="52"/>
    </location>
</feature>
<comment type="function">
    <text evidence="10">Part of the binding-protein-dependent transport system for D-xylose. Probably responsible for the translocation of the substrate across the membrane.</text>
</comment>
<keyword evidence="3" id="KW-0813">Transport</keyword>
<evidence type="ECO:0000256" key="9">
    <source>
        <dbReference type="ARBA" id="ARBA00023136"/>
    </source>
</evidence>
<dbReference type="PANTHER" id="PTHR32196">
    <property type="entry name" value="ABC TRANSPORTER PERMEASE PROTEIN YPHD-RELATED-RELATED"/>
    <property type="match status" value="1"/>
</dbReference>
<dbReference type="CDD" id="cd06579">
    <property type="entry name" value="TM_PBP1_transp_AraH_like"/>
    <property type="match status" value="1"/>
</dbReference>
<feature type="transmembrane region" description="Helical" evidence="12">
    <location>
        <begin position="90"/>
        <end position="109"/>
    </location>
</feature>
<evidence type="ECO:0000256" key="8">
    <source>
        <dbReference type="ARBA" id="ARBA00022989"/>
    </source>
</evidence>
<dbReference type="PANTHER" id="PTHR32196:SF32">
    <property type="entry name" value="XYLOSE TRANSPORT SYSTEM PERMEASE PROTEIN XYLH"/>
    <property type="match status" value="1"/>
</dbReference>
<reference evidence="13 14" key="1">
    <citation type="submission" date="2024-02" db="EMBL/GenBank/DDBJ databases">
        <title>New especies of Spiribacter isolated from saline water.</title>
        <authorList>
            <person name="Leon M.J."/>
            <person name="De La Haba R."/>
            <person name="Sanchez-Porro C."/>
            <person name="Ventosa A."/>
        </authorList>
    </citation>
    <scope>NUCLEOTIDE SEQUENCE [LARGE SCALE GENOMIC DNA]</scope>
    <source>
        <strain evidence="14">ag22IC4-227</strain>
    </source>
</reference>
<dbReference type="EMBL" id="JBAKFJ010000001">
    <property type="protein sequence ID" value="MEX0386541.1"/>
    <property type="molecule type" value="Genomic_DNA"/>
</dbReference>
<dbReference type="InterPro" id="IPR001851">
    <property type="entry name" value="ABC_transp_permease"/>
</dbReference>
<comment type="caution">
    <text evidence="13">The sequence shown here is derived from an EMBL/GenBank/DDBJ whole genome shotgun (WGS) entry which is preliminary data.</text>
</comment>
<dbReference type="Pfam" id="PF02653">
    <property type="entry name" value="BPD_transp_2"/>
    <property type="match status" value="1"/>
</dbReference>
<comment type="subcellular location">
    <subcellularLocation>
        <location evidence="1">Cell inner membrane</location>
        <topology evidence="1">Multi-pass membrane protein</topology>
    </subcellularLocation>
</comment>
<evidence type="ECO:0000256" key="5">
    <source>
        <dbReference type="ARBA" id="ARBA00022519"/>
    </source>
</evidence>
<feature type="transmembrane region" description="Helical" evidence="12">
    <location>
        <begin position="64"/>
        <end position="84"/>
    </location>
</feature>
<evidence type="ECO:0000256" key="1">
    <source>
        <dbReference type="ARBA" id="ARBA00004429"/>
    </source>
</evidence>
<sequence>MNEAKAGAAPERSEADRLQNGGLIDRLKQRPEVGAFVVMVVVIIAIGIASGGNAFNPLGLKNNLSIIAQFGIIATGACLLMIAGDFDLSIGSMIGFAGMSMAMMLKWGLPFGLGEATPAAAFFLTLAMTLGIGWCIGFIVVRSKLSSFIVTLAFLFFLRGLTEVCFRLINRSTQISGLPDFKETSWFADLFGGEVFSWFYDVWFWLGGNINRAGDQWVDGFDSRVMWWVIVSVVAYYVLSRSQVGNWIYATGDNRESARANGVPVNKVRISLFMFTAFCATLFAACQVFETNTADAAKGNLKELEAIAIAVVGGTLMTGGFGSVLGVVFGAVTFGLVANAVFFIPAIDGAYYRVFVGVVLLTAVFLNESVRKRITGGI</sequence>
<keyword evidence="8 12" id="KW-1133">Transmembrane helix</keyword>
<dbReference type="Proteomes" id="UP001556653">
    <property type="component" value="Unassembled WGS sequence"/>
</dbReference>
<keyword evidence="9 12" id="KW-0472">Membrane</keyword>
<keyword evidence="6" id="KW-0762">Sugar transport</keyword>
<feature type="transmembrane region" description="Helical" evidence="12">
    <location>
        <begin position="270"/>
        <end position="289"/>
    </location>
</feature>
<proteinExistence type="inferred from homology"/>
<feature type="transmembrane region" description="Helical" evidence="12">
    <location>
        <begin position="186"/>
        <end position="206"/>
    </location>
</feature>
<evidence type="ECO:0000313" key="13">
    <source>
        <dbReference type="EMBL" id="MEX0386541.1"/>
    </source>
</evidence>